<dbReference type="PANTHER" id="PTHR10806">
    <property type="entry name" value="SIGNAL PEPTIDASE COMPLEX CATALYTIC SUBUNIT SEC11"/>
    <property type="match status" value="1"/>
</dbReference>
<sequence length="284" mass="30358">MERTMEDDGPESGPETVDVPRSEGDDATRSVREKPTDTKPTDRGPKTHRGTESDGDESNWVLYLYDLLSSVGIVVLIGALLFTASGVWPPMVAIESGSMEPVMERGDLVFVMEADRFPGDGAHESGVVSARAGRATGYEKFGAYGDVIVYEPDGSDRRTPVIHRAMFWVEEGENWIDKANPEYLPEDAVCEESTSGGTDVRGCPAPHSGFITKGDANSAYDQVNGIASGPVRPEWIVGTAEYSVPYLGNIRLGAEAGAVKTALNVTNPTSDTTGNRTIEVAPSG</sequence>
<keyword evidence="4 6" id="KW-0472">Membrane</keyword>
<protein>
    <submittedName>
        <fullName evidence="7">Signal peptidase I</fullName>
    </submittedName>
</protein>
<dbReference type="Proteomes" id="UP000663305">
    <property type="component" value="Chromosome"/>
</dbReference>
<dbReference type="GO" id="GO:0016020">
    <property type="term" value="C:membrane"/>
    <property type="evidence" value="ECO:0007669"/>
    <property type="project" value="UniProtKB-SubCell"/>
</dbReference>
<feature type="region of interest" description="Disordered" evidence="5">
    <location>
        <begin position="1"/>
        <end position="55"/>
    </location>
</feature>
<evidence type="ECO:0000256" key="5">
    <source>
        <dbReference type="SAM" id="MobiDB-lite"/>
    </source>
</evidence>
<feature type="transmembrane region" description="Helical" evidence="6">
    <location>
        <begin position="60"/>
        <end position="82"/>
    </location>
</feature>
<reference evidence="7" key="1">
    <citation type="submission" date="2020-11" db="EMBL/GenBank/DDBJ databases">
        <title>Carbohydrate-dependent, anaerobic sulfur respiration: A novel catabolism in halophilic archaea.</title>
        <authorList>
            <person name="Sorokin D.Y."/>
            <person name="Messina E."/>
            <person name="Smedile F."/>
            <person name="La Cono V."/>
            <person name="Hallsworth J.E."/>
            <person name="Yakimov M.M."/>
        </authorList>
    </citation>
    <scope>NUCLEOTIDE SEQUENCE</scope>
    <source>
        <strain evidence="7">HSR-Bgl</strain>
    </source>
</reference>
<evidence type="ECO:0000256" key="3">
    <source>
        <dbReference type="ARBA" id="ARBA00022989"/>
    </source>
</evidence>
<gene>
    <name evidence="7" type="primary">lepB</name>
    <name evidence="7" type="ORF">HSBGL_0002</name>
</gene>
<dbReference type="GO" id="GO:0004252">
    <property type="term" value="F:serine-type endopeptidase activity"/>
    <property type="evidence" value="ECO:0007669"/>
    <property type="project" value="InterPro"/>
</dbReference>
<dbReference type="InterPro" id="IPR036286">
    <property type="entry name" value="LexA/Signal_pep-like_sf"/>
</dbReference>
<evidence type="ECO:0000313" key="8">
    <source>
        <dbReference type="Proteomes" id="UP000663305"/>
    </source>
</evidence>
<comment type="subcellular location">
    <subcellularLocation>
        <location evidence="1">Membrane</location>
    </subcellularLocation>
</comment>
<dbReference type="CDD" id="cd06530">
    <property type="entry name" value="S26_SPase_I"/>
    <property type="match status" value="1"/>
</dbReference>
<dbReference type="InterPro" id="IPR001733">
    <property type="entry name" value="Peptidase_S26B"/>
</dbReference>
<evidence type="ECO:0000256" key="6">
    <source>
        <dbReference type="SAM" id="Phobius"/>
    </source>
</evidence>
<accession>A0A897ND77</accession>
<dbReference type="AlphaFoldDB" id="A0A897ND77"/>
<evidence type="ECO:0000313" key="7">
    <source>
        <dbReference type="EMBL" id="QSG10448.1"/>
    </source>
</evidence>
<evidence type="ECO:0000256" key="4">
    <source>
        <dbReference type="ARBA" id="ARBA00023136"/>
    </source>
</evidence>
<dbReference type="PANTHER" id="PTHR10806:SF6">
    <property type="entry name" value="SIGNAL PEPTIDASE COMPLEX CATALYTIC SUBUNIT SEC11"/>
    <property type="match status" value="1"/>
</dbReference>
<dbReference type="EMBL" id="CP064789">
    <property type="protein sequence ID" value="QSG10448.1"/>
    <property type="molecule type" value="Genomic_DNA"/>
</dbReference>
<evidence type="ECO:0000256" key="2">
    <source>
        <dbReference type="ARBA" id="ARBA00022692"/>
    </source>
</evidence>
<keyword evidence="2 6" id="KW-0812">Transmembrane</keyword>
<evidence type="ECO:0000256" key="1">
    <source>
        <dbReference type="ARBA" id="ARBA00004370"/>
    </source>
</evidence>
<dbReference type="SUPFAM" id="SSF51306">
    <property type="entry name" value="LexA/Signal peptidase"/>
    <property type="match status" value="1"/>
</dbReference>
<feature type="compositionally biased region" description="Basic and acidic residues" evidence="5">
    <location>
        <begin position="18"/>
        <end position="52"/>
    </location>
</feature>
<organism evidence="7 8">
    <name type="scientific">Halapricum desulfuricans</name>
    <dbReference type="NCBI Taxonomy" id="2841257"/>
    <lineage>
        <taxon>Archaea</taxon>
        <taxon>Methanobacteriati</taxon>
        <taxon>Methanobacteriota</taxon>
        <taxon>Stenosarchaea group</taxon>
        <taxon>Halobacteria</taxon>
        <taxon>Halobacteriales</taxon>
        <taxon>Haloarculaceae</taxon>
        <taxon>Halapricum</taxon>
    </lineage>
</organism>
<keyword evidence="3 6" id="KW-1133">Transmembrane helix</keyword>
<dbReference type="GO" id="GO:0006465">
    <property type="term" value="P:signal peptide processing"/>
    <property type="evidence" value="ECO:0007669"/>
    <property type="project" value="InterPro"/>
</dbReference>
<name>A0A897ND77_9EURY</name>
<dbReference type="InterPro" id="IPR019533">
    <property type="entry name" value="Peptidase_S26"/>
</dbReference>
<proteinExistence type="predicted"/>